<feature type="compositionally biased region" description="Low complexity" evidence="5">
    <location>
        <begin position="237"/>
        <end position="248"/>
    </location>
</feature>
<evidence type="ECO:0000256" key="4">
    <source>
        <dbReference type="ARBA" id="ARBA00022801"/>
    </source>
</evidence>
<evidence type="ECO:0000313" key="8">
    <source>
        <dbReference type="EMBL" id="MBQ0934645.1"/>
    </source>
</evidence>
<sequence length="692" mass="74206">MPNPNAPEAGRRLLDGEAAVPQKREATISVKVVAVNTDARTVELSFSSETPVDRWFGKEILSHDPGAADLRRLNDGGNLLWNHDPSDVLGVIERAWIGDDRKGHAIVRFGKDERGTWAMNQVADGVLRNVSFMYLARDYICEAADPDRYSPDDVYTARQWEAFEISLLTIAADPSVGVGRSAEEQLTQTRVHVVTQARTQPSAAADQPSEEETEMKRKHARLMDKVGEGSTGGGTVPAAPAAPAAHDPAQLRRDEIARQAGIRKLGERWGKPELADLHIEGGSSLEAARSAFMDALDKENTTKPVGARVDMSTQERKRYSLVNAIRAIHKNDWKEAGFEREVSEEIAKQMQRDAATGFFVPTDLPFAPDEAHARAWVQAAGGSKLAQRAPFAVGAANTGGALVGTTLMSDNWIEVLRNVMVTPTLGARFLTGLVGKVDIPRQITAAATSWVGELTPGTESEATFDKVSLSPKNITSWGVISRLMMLQSTPAIEMIARADLVAQLALGLDLAALIGTGTGGQPLGITNQSGVASVIGGANGANLTFDHLIQMIAAPKVANAPQSNMGFAMNAKAQGYLSTLKSTTGQYLWDPQGGLTNNSPDKIKGHPYAISNQMRSNLTKGTANGICSELIFGNWLELLIAEWGALEIAINPYDSTLFKSGDVVIRAIQTADVGVRHGASFSVMSDALTPGF</sequence>
<evidence type="ECO:0000256" key="5">
    <source>
        <dbReference type="SAM" id="MobiDB-lite"/>
    </source>
</evidence>
<dbReference type="RefSeq" id="WP_210806812.1">
    <property type="nucleotide sequence ID" value="NZ_JAGQDG010000002.1"/>
</dbReference>
<protein>
    <submittedName>
        <fullName evidence="8">Phage major capsid protein</fullName>
    </submittedName>
</protein>
<gene>
    <name evidence="8" type="ORF">KAK11_04815</name>
</gene>
<feature type="domain" description="Phage capsid-like C-terminal" evidence="7">
    <location>
        <begin position="399"/>
        <end position="684"/>
    </location>
</feature>
<dbReference type="Gene3D" id="3.30.2400.10">
    <property type="entry name" value="Major capsid protein gp5"/>
    <property type="match status" value="1"/>
</dbReference>
<organism evidence="8 9">
    <name type="scientific">Ideonella paludis</name>
    <dbReference type="NCBI Taxonomy" id="1233411"/>
    <lineage>
        <taxon>Bacteria</taxon>
        <taxon>Pseudomonadati</taxon>
        <taxon>Pseudomonadota</taxon>
        <taxon>Betaproteobacteria</taxon>
        <taxon>Burkholderiales</taxon>
        <taxon>Sphaerotilaceae</taxon>
        <taxon>Ideonella</taxon>
    </lineage>
</organism>
<comment type="subcellular location">
    <subcellularLocation>
        <location evidence="1">Virion</location>
    </subcellularLocation>
</comment>
<dbReference type="Gene3D" id="3.30.2320.10">
    <property type="entry name" value="hypothetical protein PF0899 domain"/>
    <property type="match status" value="1"/>
</dbReference>
<dbReference type="Proteomes" id="UP000672097">
    <property type="component" value="Unassembled WGS sequence"/>
</dbReference>
<evidence type="ECO:0000313" key="9">
    <source>
        <dbReference type="Proteomes" id="UP000672097"/>
    </source>
</evidence>
<keyword evidence="2" id="KW-1188">Viral release from host cell</keyword>
<dbReference type="Pfam" id="PF05065">
    <property type="entry name" value="Phage_capsid"/>
    <property type="match status" value="1"/>
</dbReference>
<comment type="caution">
    <text evidence="8">The sequence shown here is derived from an EMBL/GenBank/DDBJ whole genome shotgun (WGS) entry which is preliminary data.</text>
</comment>
<proteinExistence type="predicted"/>
<keyword evidence="4" id="KW-0378">Hydrolase</keyword>
<evidence type="ECO:0000256" key="3">
    <source>
        <dbReference type="ARBA" id="ARBA00022670"/>
    </source>
</evidence>
<dbReference type="InterPro" id="IPR054612">
    <property type="entry name" value="Phage_capsid-like_C"/>
</dbReference>
<evidence type="ECO:0000259" key="6">
    <source>
        <dbReference type="Pfam" id="PF04586"/>
    </source>
</evidence>
<keyword evidence="3" id="KW-0645">Protease</keyword>
<feature type="domain" description="Prohead serine protease" evidence="6">
    <location>
        <begin position="77"/>
        <end position="177"/>
    </location>
</feature>
<keyword evidence="9" id="KW-1185">Reference proteome</keyword>
<dbReference type="InterPro" id="IPR054613">
    <property type="entry name" value="Peptidase_S78_dom"/>
</dbReference>
<accession>A0ABS5DU32</accession>
<name>A0ABS5DU32_9BURK</name>
<evidence type="ECO:0000256" key="1">
    <source>
        <dbReference type="ARBA" id="ARBA00004328"/>
    </source>
</evidence>
<dbReference type="SUPFAM" id="SSF56563">
    <property type="entry name" value="Major capsid protein gp5"/>
    <property type="match status" value="1"/>
</dbReference>
<dbReference type="NCBIfam" id="TIGR01554">
    <property type="entry name" value="major_cap_HK97"/>
    <property type="match status" value="1"/>
</dbReference>
<dbReference type="Pfam" id="PF04586">
    <property type="entry name" value="Peptidase_S78"/>
    <property type="match status" value="1"/>
</dbReference>
<dbReference type="EMBL" id="JAGQDG010000002">
    <property type="protein sequence ID" value="MBQ0934645.1"/>
    <property type="molecule type" value="Genomic_DNA"/>
</dbReference>
<evidence type="ECO:0000259" key="7">
    <source>
        <dbReference type="Pfam" id="PF05065"/>
    </source>
</evidence>
<dbReference type="InterPro" id="IPR024455">
    <property type="entry name" value="Phage_capsid"/>
</dbReference>
<reference evidence="8 9" key="1">
    <citation type="submission" date="2021-04" db="EMBL/GenBank/DDBJ databases">
        <title>The genome sequence of type strain Ideonella paludis KCTC 32238.</title>
        <authorList>
            <person name="Liu Y."/>
        </authorList>
    </citation>
    <scope>NUCLEOTIDE SEQUENCE [LARGE SCALE GENOMIC DNA]</scope>
    <source>
        <strain evidence="8 9">KCTC 32238</strain>
    </source>
</reference>
<feature type="region of interest" description="Disordered" evidence="5">
    <location>
        <begin position="197"/>
        <end position="252"/>
    </location>
</feature>
<evidence type="ECO:0000256" key="2">
    <source>
        <dbReference type="ARBA" id="ARBA00022612"/>
    </source>
</evidence>